<dbReference type="eggNOG" id="COG2067">
    <property type="taxonomic scope" value="Bacteria"/>
</dbReference>
<dbReference type="AlphaFoldDB" id="A0A085ZQT2"/>
<comment type="caution">
    <text evidence="2">The sequence shown here is derived from an EMBL/GenBank/DDBJ whole genome shotgun (WGS) entry which is preliminary data.</text>
</comment>
<reference evidence="2 3" key="1">
    <citation type="submission" date="2014-07" db="EMBL/GenBank/DDBJ databases">
        <title>Genome of Flavobacterium reichenbachii LMG 25512.</title>
        <authorList>
            <person name="Stropko S.J."/>
            <person name="Pipes S.E."/>
            <person name="Newman J.D."/>
        </authorList>
    </citation>
    <scope>NUCLEOTIDE SEQUENCE [LARGE SCALE GENOMIC DNA]</scope>
    <source>
        <strain evidence="2 3">LMG 25512</strain>
    </source>
</reference>
<organism evidence="2 3">
    <name type="scientific">Flavobacterium reichenbachii</name>
    <dbReference type="NCBI Taxonomy" id="362418"/>
    <lineage>
        <taxon>Bacteria</taxon>
        <taxon>Pseudomonadati</taxon>
        <taxon>Bacteroidota</taxon>
        <taxon>Flavobacteriia</taxon>
        <taxon>Flavobacteriales</taxon>
        <taxon>Flavobacteriaceae</taxon>
        <taxon>Flavobacterium</taxon>
    </lineage>
</organism>
<sequence length="280" mass="32145">MKIRFLVCSIFTISFFSIKAQEKLYASVNVKTESTEKINFNETNINVSFNKKINSKITISNQLEYANLKVNYDSGSFKNFENLDQWNEIQNTLGFLYDVSNKTKIKFYVTPTANFERTLDMSDLTVLGGFEINQQLIPSTTIIIGAARTTAFGYPKYRPVLSLNYKINNSSNMLIGYPDSKISYSNNIRNQFVLSNSFNGNFYHLDSTNELNNNASKAVLSQMTTAVEYERNVDKNWFLNFKAGYDFDKKYNLIDTNNHTVYDFNTGKGYILGIGIKYKQ</sequence>
<dbReference type="Pfam" id="PF19783">
    <property type="entry name" value="DUF6268"/>
    <property type="match status" value="1"/>
</dbReference>
<accession>A0A085ZQT2</accession>
<evidence type="ECO:0000313" key="3">
    <source>
        <dbReference type="Proteomes" id="UP000028715"/>
    </source>
</evidence>
<evidence type="ECO:0000259" key="1">
    <source>
        <dbReference type="Pfam" id="PF19783"/>
    </source>
</evidence>
<dbReference type="Proteomes" id="UP000028715">
    <property type="component" value="Unassembled WGS sequence"/>
</dbReference>
<proteinExistence type="predicted"/>
<protein>
    <recommendedName>
        <fullName evidence="1">DUF6268 domain-containing protein</fullName>
    </recommendedName>
</protein>
<dbReference type="OrthoDB" id="1375732at2"/>
<keyword evidence="3" id="KW-1185">Reference proteome</keyword>
<evidence type="ECO:0000313" key="2">
    <source>
        <dbReference type="EMBL" id="KFF06796.1"/>
    </source>
</evidence>
<feature type="domain" description="DUF6268" evidence="1">
    <location>
        <begin position="25"/>
        <end position="279"/>
    </location>
</feature>
<dbReference type="RefSeq" id="WP_035685636.1">
    <property type="nucleotide sequence ID" value="NZ_JPRL01000001.1"/>
</dbReference>
<dbReference type="EMBL" id="JPRL01000001">
    <property type="protein sequence ID" value="KFF06796.1"/>
    <property type="molecule type" value="Genomic_DNA"/>
</dbReference>
<name>A0A085ZQT2_9FLAO</name>
<gene>
    <name evidence="2" type="ORF">IW19_15345</name>
</gene>
<dbReference type="STRING" id="362418.IW19_15345"/>
<dbReference type="InterPro" id="IPR046235">
    <property type="entry name" value="DUF6268"/>
</dbReference>